<dbReference type="SUPFAM" id="SSF56281">
    <property type="entry name" value="Metallo-hydrolase/oxidoreductase"/>
    <property type="match status" value="1"/>
</dbReference>
<organism evidence="2 3">
    <name type="scientific">Hominibacterium faecale</name>
    <dbReference type="NCBI Taxonomy" id="2839743"/>
    <lineage>
        <taxon>Bacteria</taxon>
        <taxon>Bacillati</taxon>
        <taxon>Bacillota</taxon>
        <taxon>Clostridia</taxon>
        <taxon>Peptostreptococcales</taxon>
        <taxon>Anaerovoracaceae</taxon>
        <taxon>Hominibacterium</taxon>
    </lineage>
</organism>
<reference evidence="2" key="1">
    <citation type="submission" date="2022-09" db="EMBL/GenBank/DDBJ databases">
        <title>Culturomic study of gut microbiota in children with autism spectrum disorder.</title>
        <authorList>
            <person name="Efimov B.A."/>
            <person name="Chaplin A.V."/>
            <person name="Sokolova S.R."/>
            <person name="Pikina A.P."/>
            <person name="Korzhanova M."/>
            <person name="Belova V."/>
            <person name="Korostin D."/>
        </authorList>
    </citation>
    <scope>NUCLEOTIDE SEQUENCE</scope>
    <source>
        <strain evidence="2">ASD5510</strain>
    </source>
</reference>
<dbReference type="InterPro" id="IPR050855">
    <property type="entry name" value="NDM-1-like"/>
</dbReference>
<dbReference type="SMART" id="SM00849">
    <property type="entry name" value="Lactamase_B"/>
    <property type="match status" value="1"/>
</dbReference>
<evidence type="ECO:0000313" key="2">
    <source>
        <dbReference type="EMBL" id="MCU7380575.1"/>
    </source>
</evidence>
<dbReference type="Pfam" id="PF00753">
    <property type="entry name" value="Lactamase_B"/>
    <property type="match status" value="1"/>
</dbReference>
<dbReference type="EMBL" id="JAOSHN010000011">
    <property type="protein sequence ID" value="MCU7380575.1"/>
    <property type="molecule type" value="Genomic_DNA"/>
</dbReference>
<sequence>MNLKKKPVFTQQTIQRMEDFSWFTHCQIFDDLLVVAQKETSCFVWQTAEGLVVIDGIWPSKAVYDAIISAIIDVGWNPEDIYKYVITHGHVDHTGCGKWLVDRHKAKTYLSKVDDQFWREHPTKPDRPETWKDFEIDCYIDEGETIDAGDKKIFVCGTPGHTPGCLSYLFPVMENGVQHMAALFGGATPPWNDQEGTKQYLDSIDHFIRTAKTMHVDVALSNHTIFDQGIDRINYSKNRCAYMPNIFVLGEDGFERFCEVYKALAVE</sequence>
<comment type="caution">
    <text evidence="2">The sequence shown here is derived from an EMBL/GenBank/DDBJ whole genome shotgun (WGS) entry which is preliminary data.</text>
</comment>
<gene>
    <name evidence="2" type="ORF">OBO34_19880</name>
</gene>
<proteinExistence type="predicted"/>
<dbReference type="InterPro" id="IPR036866">
    <property type="entry name" value="RibonucZ/Hydroxyglut_hydro"/>
</dbReference>
<name>A0A9J6QYL3_9FIRM</name>
<dbReference type="PANTHER" id="PTHR42951:SF17">
    <property type="entry name" value="METALLO-BETA-LACTAMASE DOMAIN-CONTAINING PROTEIN"/>
    <property type="match status" value="1"/>
</dbReference>
<dbReference type="RefSeq" id="WP_148396697.1">
    <property type="nucleotide sequence ID" value="NZ_JAJAGH010000003.1"/>
</dbReference>
<keyword evidence="3" id="KW-1185">Reference proteome</keyword>
<evidence type="ECO:0000259" key="1">
    <source>
        <dbReference type="SMART" id="SM00849"/>
    </source>
</evidence>
<dbReference type="PANTHER" id="PTHR42951">
    <property type="entry name" value="METALLO-BETA-LACTAMASE DOMAIN-CONTAINING"/>
    <property type="match status" value="1"/>
</dbReference>
<dbReference type="Proteomes" id="UP001065549">
    <property type="component" value="Unassembled WGS sequence"/>
</dbReference>
<dbReference type="InterPro" id="IPR001279">
    <property type="entry name" value="Metallo-B-lactamas"/>
</dbReference>
<accession>A0A9J6QYL3</accession>
<protein>
    <submittedName>
        <fullName evidence="2">MBL fold metallo-hydrolase</fullName>
    </submittedName>
</protein>
<feature type="domain" description="Metallo-beta-lactamase" evidence="1">
    <location>
        <begin position="39"/>
        <end position="223"/>
    </location>
</feature>
<dbReference type="AlphaFoldDB" id="A0A9J6QYL3"/>
<evidence type="ECO:0000313" key="3">
    <source>
        <dbReference type="Proteomes" id="UP001065549"/>
    </source>
</evidence>
<dbReference type="Gene3D" id="3.60.15.10">
    <property type="entry name" value="Ribonuclease Z/Hydroxyacylglutathione hydrolase-like"/>
    <property type="match status" value="1"/>
</dbReference>